<keyword evidence="4" id="KW-1185">Reference proteome</keyword>
<dbReference type="InterPro" id="IPR023606">
    <property type="entry name" value="CoA-Trfase_III_dom_1_sf"/>
</dbReference>
<dbReference type="PATRIC" id="fig|1408103.3.peg.4202"/>
<dbReference type="Pfam" id="PF02515">
    <property type="entry name" value="CoA_transf_3"/>
    <property type="match status" value="1"/>
</dbReference>
<protein>
    <submittedName>
        <fullName evidence="3">CoA-transferase</fullName>
    </submittedName>
</protein>
<sequence>MKVLDLTRVMAGPYCTMVLGDLGAEVIKIEKGKTGDDTRSMGPFVNGESACFMMINRNKRSLTLDLKSEKGREIFLKLAKKADVIVENFRPGVVQKLGIDYETVKKLNRGIIYCSISGYGQTGPYSQKGGFDIMAQGMTGLMSMTGEPDGRPVKAGIAMNDISAGVTAVYSILAAYVHKQKTSRGQLIDVSLVESGLAWSVWEAASYFGAGVVPQRTGSRHRVSAPYQAFKTSDGYVLVGGANQRSWEKFCNKVVHKPEWIEDPKFKTPHDRITNVDELERRIEEVLGDKPTHHWVDLLDDAGVPGGPIYTYEESLQDPHILARGMVQEFEHPVAGRLKTLGIPNKLSETPGQIRRPAPLLGQHNDEILRDELDLTDEEINKLIEENVVTREELVK</sequence>
<dbReference type="PANTHER" id="PTHR48207">
    <property type="entry name" value="SUCCINATE--HYDROXYMETHYLGLUTARATE COA-TRANSFERASE"/>
    <property type="match status" value="1"/>
</dbReference>
<dbReference type="PANTHER" id="PTHR48207:SF3">
    <property type="entry name" value="SUCCINATE--HYDROXYMETHYLGLUTARATE COA-TRANSFERASE"/>
    <property type="match status" value="1"/>
</dbReference>
<dbReference type="Gene3D" id="3.30.1540.10">
    <property type="entry name" value="formyl-coa transferase, domain 3"/>
    <property type="match status" value="1"/>
</dbReference>
<accession>A0A0M2SV58</accession>
<evidence type="ECO:0000313" key="3">
    <source>
        <dbReference type="EMBL" id="KKK36515.1"/>
    </source>
</evidence>
<dbReference type="InterPro" id="IPR050483">
    <property type="entry name" value="CoA-transferase_III_domain"/>
</dbReference>
<organism evidence="3 4">
    <name type="scientific">Mesobacillus campisalis</name>
    <dbReference type="NCBI Taxonomy" id="1408103"/>
    <lineage>
        <taxon>Bacteria</taxon>
        <taxon>Bacillati</taxon>
        <taxon>Bacillota</taxon>
        <taxon>Bacilli</taxon>
        <taxon>Bacillales</taxon>
        <taxon>Bacillaceae</taxon>
        <taxon>Mesobacillus</taxon>
    </lineage>
</organism>
<keyword evidence="2" id="KW-0175">Coiled coil</keyword>
<dbReference type="InterPro" id="IPR003673">
    <property type="entry name" value="CoA-Trfase_fam_III"/>
</dbReference>
<dbReference type="SUPFAM" id="SSF89796">
    <property type="entry name" value="CoA-transferase family III (CaiB/BaiF)"/>
    <property type="match status" value="1"/>
</dbReference>
<dbReference type="GO" id="GO:0008410">
    <property type="term" value="F:CoA-transferase activity"/>
    <property type="evidence" value="ECO:0007669"/>
    <property type="project" value="TreeGrafter"/>
</dbReference>
<proteinExistence type="predicted"/>
<name>A0A0M2SV58_9BACI</name>
<dbReference type="Gene3D" id="3.40.50.10540">
    <property type="entry name" value="Crotonobetainyl-coa:carnitine coa-transferase, domain 1"/>
    <property type="match status" value="1"/>
</dbReference>
<gene>
    <name evidence="3" type="ORF">WQ57_18970</name>
</gene>
<dbReference type="Proteomes" id="UP000034166">
    <property type="component" value="Unassembled WGS sequence"/>
</dbReference>
<dbReference type="AlphaFoldDB" id="A0A0M2SV58"/>
<feature type="coiled-coil region" evidence="2">
    <location>
        <begin position="366"/>
        <end position="393"/>
    </location>
</feature>
<reference evidence="3 4" key="1">
    <citation type="submission" date="2015-04" db="EMBL/GenBank/DDBJ databases">
        <title>Taxonomic description and genome sequence of Bacillus campisalis sp. nov., a novel member of the genus Bacillus isolated from solar saltern.</title>
        <authorList>
            <person name="Mathan Kumar R."/>
            <person name="Kaur G."/>
            <person name="Kumar A."/>
            <person name="Singh N.K."/>
            <person name="Kaur N."/>
            <person name="Kumar N."/>
            <person name="Mayilraj S."/>
        </authorList>
    </citation>
    <scope>NUCLEOTIDE SEQUENCE [LARGE SCALE GENOMIC DNA]</scope>
    <source>
        <strain evidence="3 4">SA2-6</strain>
    </source>
</reference>
<evidence type="ECO:0000256" key="2">
    <source>
        <dbReference type="SAM" id="Coils"/>
    </source>
</evidence>
<comment type="caution">
    <text evidence="3">The sequence shown here is derived from an EMBL/GenBank/DDBJ whole genome shotgun (WGS) entry which is preliminary data.</text>
</comment>
<evidence type="ECO:0000313" key="4">
    <source>
        <dbReference type="Proteomes" id="UP000034166"/>
    </source>
</evidence>
<dbReference type="EMBL" id="LAYY01000029">
    <property type="protein sequence ID" value="KKK36515.1"/>
    <property type="molecule type" value="Genomic_DNA"/>
</dbReference>
<evidence type="ECO:0000256" key="1">
    <source>
        <dbReference type="ARBA" id="ARBA00022679"/>
    </source>
</evidence>
<dbReference type="InterPro" id="IPR044855">
    <property type="entry name" value="CoA-Trfase_III_dom3_sf"/>
</dbReference>
<keyword evidence="1 3" id="KW-0808">Transferase</keyword>